<gene>
    <name evidence="4" type="ORF">Scep_010454</name>
</gene>
<proteinExistence type="inferred from homology"/>
<dbReference type="Gene3D" id="2.60.40.790">
    <property type="match status" value="1"/>
</dbReference>
<dbReference type="InterPro" id="IPR002068">
    <property type="entry name" value="A-crystallin/Hsp20_dom"/>
</dbReference>
<keyword evidence="5" id="KW-1185">Reference proteome</keyword>
<evidence type="ECO:0000259" key="3">
    <source>
        <dbReference type="PROSITE" id="PS01031"/>
    </source>
</evidence>
<reference evidence="4 5" key="1">
    <citation type="submission" date="2024-01" db="EMBL/GenBank/DDBJ databases">
        <title>Genome assemblies of Stephania.</title>
        <authorList>
            <person name="Yang L."/>
        </authorList>
    </citation>
    <scope>NUCLEOTIDE SEQUENCE [LARGE SCALE GENOMIC DNA]</scope>
    <source>
        <strain evidence="4">JXDWG</strain>
        <tissue evidence="4">Leaf</tissue>
    </source>
</reference>
<feature type="domain" description="SHSP" evidence="3">
    <location>
        <begin position="5"/>
        <end position="114"/>
    </location>
</feature>
<evidence type="ECO:0000256" key="2">
    <source>
        <dbReference type="RuleBase" id="RU003616"/>
    </source>
</evidence>
<comment type="caution">
    <text evidence="4">The sequence shown here is derived from an EMBL/GenBank/DDBJ whole genome shotgun (WGS) entry which is preliminary data.</text>
</comment>
<name>A0AAP0JV30_9MAGN</name>
<evidence type="ECO:0000313" key="4">
    <source>
        <dbReference type="EMBL" id="KAK9140773.1"/>
    </source>
</evidence>
<comment type="similarity">
    <text evidence="1 2">Belongs to the small heat shock protein (HSP20) family.</text>
</comment>
<protein>
    <recommendedName>
        <fullName evidence="3">SHSP domain-containing protein</fullName>
    </recommendedName>
</protein>
<organism evidence="4 5">
    <name type="scientific">Stephania cephalantha</name>
    <dbReference type="NCBI Taxonomy" id="152367"/>
    <lineage>
        <taxon>Eukaryota</taxon>
        <taxon>Viridiplantae</taxon>
        <taxon>Streptophyta</taxon>
        <taxon>Embryophyta</taxon>
        <taxon>Tracheophyta</taxon>
        <taxon>Spermatophyta</taxon>
        <taxon>Magnoliopsida</taxon>
        <taxon>Ranunculales</taxon>
        <taxon>Menispermaceae</taxon>
        <taxon>Menispermoideae</taxon>
        <taxon>Cissampelideae</taxon>
        <taxon>Stephania</taxon>
    </lineage>
</organism>
<dbReference type="SUPFAM" id="SSF49764">
    <property type="entry name" value="HSP20-like chaperones"/>
    <property type="match status" value="1"/>
</dbReference>
<dbReference type="CDD" id="cd00298">
    <property type="entry name" value="ACD_sHsps_p23-like"/>
    <property type="match status" value="1"/>
</dbReference>
<dbReference type="PROSITE" id="PS01031">
    <property type="entry name" value="SHSP"/>
    <property type="match status" value="1"/>
</dbReference>
<dbReference type="EMBL" id="JBBNAG010000004">
    <property type="protein sequence ID" value="KAK9140773.1"/>
    <property type="molecule type" value="Genomic_DNA"/>
</dbReference>
<dbReference type="InterPro" id="IPR008978">
    <property type="entry name" value="HSP20-like_chaperone"/>
</dbReference>
<dbReference type="Pfam" id="PF00011">
    <property type="entry name" value="HSP20"/>
    <property type="match status" value="1"/>
</dbReference>
<dbReference type="AlphaFoldDB" id="A0AAP0JV30"/>
<dbReference type="Proteomes" id="UP001419268">
    <property type="component" value="Unassembled WGS sequence"/>
</dbReference>
<sequence length="162" mass="18016">MSMDGIKSAPNYRIISFQPLVEETLKIYLPGFKKEDLYVRLLPQGVLQIGGKRSLHEEGLVKSFQYEIGFPKSGKIGDIKASFINEVLQITFPKQLIMTEAVAQTQQQEPLRSTLPLKDSTTSGGSRGWAWWALLPYPLNVNRNTVVPRAHSAPPAVNVPSP</sequence>
<evidence type="ECO:0000313" key="5">
    <source>
        <dbReference type="Proteomes" id="UP001419268"/>
    </source>
</evidence>
<accession>A0AAP0JV30</accession>
<evidence type="ECO:0000256" key="1">
    <source>
        <dbReference type="PROSITE-ProRule" id="PRU00285"/>
    </source>
</evidence>